<comment type="caution">
    <text evidence="8">The sequence shown here is derived from an EMBL/GenBank/DDBJ whole genome shotgun (WGS) entry which is preliminary data.</text>
</comment>
<dbReference type="RefSeq" id="WP_167298327.1">
    <property type="nucleotide sequence ID" value="NZ_JAASQV010000001.1"/>
</dbReference>
<comment type="similarity">
    <text evidence="1 6">Belongs to the aldehyde dehydrogenase family.</text>
</comment>
<evidence type="ECO:0000313" key="9">
    <source>
        <dbReference type="Proteomes" id="UP000564677"/>
    </source>
</evidence>
<evidence type="ECO:0000256" key="1">
    <source>
        <dbReference type="ARBA" id="ARBA00009986"/>
    </source>
</evidence>
<dbReference type="Gene3D" id="3.40.605.10">
    <property type="entry name" value="Aldehyde Dehydrogenase, Chain A, domain 1"/>
    <property type="match status" value="1"/>
</dbReference>
<dbReference type="Proteomes" id="UP000564677">
    <property type="component" value="Unassembled WGS sequence"/>
</dbReference>
<keyword evidence="9" id="KW-1185">Reference proteome</keyword>
<gene>
    <name evidence="8" type="ORF">FHR20_000813</name>
</gene>
<protein>
    <recommendedName>
        <fullName evidence="3">aldehyde dehydrogenase (NAD(+))</fullName>
        <ecNumber evidence="3">1.2.1.3</ecNumber>
    </recommendedName>
</protein>
<organism evidence="8 9">
    <name type="scientific">Sphingomonas leidyi</name>
    <dbReference type="NCBI Taxonomy" id="68569"/>
    <lineage>
        <taxon>Bacteria</taxon>
        <taxon>Pseudomonadati</taxon>
        <taxon>Pseudomonadota</taxon>
        <taxon>Alphaproteobacteria</taxon>
        <taxon>Sphingomonadales</taxon>
        <taxon>Sphingomonadaceae</taxon>
        <taxon>Sphingomonas</taxon>
    </lineage>
</organism>
<dbReference type="EC" id="1.2.1.3" evidence="3"/>
<evidence type="ECO:0000259" key="7">
    <source>
        <dbReference type="Pfam" id="PF00171"/>
    </source>
</evidence>
<dbReference type="InterPro" id="IPR016161">
    <property type="entry name" value="Ald_DH/histidinol_DH"/>
</dbReference>
<evidence type="ECO:0000256" key="5">
    <source>
        <dbReference type="PROSITE-ProRule" id="PRU10007"/>
    </source>
</evidence>
<sequence>MNSPAARNIPAWDTPLPKALGHAWIRGEARAFGGNPIVSVDPTTGAVSGDFSDGGAPAVEAAVVAARAALRGDWGRIDGAERAALLLAWAARIAQEVEQLAWLETLEVGRPVADARTLIAQGPLLIGHYASMIPALEEIAEGAIRRPRGVIGAITPWNFPTANVLIRAVPILAAGNTLVLKPSELSPRSAVLLAQLASAAGLPPGVFNVVPGAGHTTGATLAAHPGVDMIAFTGSTSTGQAIIRASASRSLKPLTMECGGKSPQLVLPDMIDRPEIWPGVFAAAFWNTGQWCSARTRLLVPRGGLDAAVEGLRAAAADWPVGDPRDPATRLGPLASRKQYDTVQGFREIARRTARVVPLSTVPEGLPANGFHAAPELVLGPPQDGALVQQEIFGPLLTLQEYADLDEAIGLADDGPYGLAATIWGADRDAAARISAGLRVGSVDVIATAGARPGVALGTPFEPRKQSGFGVEGGLAGLAAFTTPQAIAHAV</sequence>
<dbReference type="PANTHER" id="PTHR42804">
    <property type="entry name" value="ALDEHYDE DEHYDROGENASE"/>
    <property type="match status" value="1"/>
</dbReference>
<name>A0A7X5ZUA2_9SPHN</name>
<dbReference type="InterPro" id="IPR015590">
    <property type="entry name" value="Aldehyde_DH_dom"/>
</dbReference>
<dbReference type="Gene3D" id="3.40.309.10">
    <property type="entry name" value="Aldehyde Dehydrogenase, Chain A, domain 2"/>
    <property type="match status" value="1"/>
</dbReference>
<dbReference type="Pfam" id="PF00171">
    <property type="entry name" value="Aldedh"/>
    <property type="match status" value="1"/>
</dbReference>
<dbReference type="InterPro" id="IPR016163">
    <property type="entry name" value="Ald_DH_C"/>
</dbReference>
<feature type="domain" description="Aldehyde dehydrogenase" evidence="7">
    <location>
        <begin position="37"/>
        <end position="486"/>
    </location>
</feature>
<accession>A0A7X5ZUA2</accession>
<dbReference type="GO" id="GO:0004029">
    <property type="term" value="F:aldehyde dehydrogenase (NAD+) activity"/>
    <property type="evidence" value="ECO:0007669"/>
    <property type="project" value="UniProtKB-EC"/>
</dbReference>
<dbReference type="PROSITE" id="PS00070">
    <property type="entry name" value="ALDEHYDE_DEHYDR_CYS"/>
    <property type="match status" value="1"/>
</dbReference>
<dbReference type="AlphaFoldDB" id="A0A7X5ZUA2"/>
<evidence type="ECO:0000256" key="2">
    <source>
        <dbReference type="ARBA" id="ARBA00023002"/>
    </source>
</evidence>
<evidence type="ECO:0000256" key="3">
    <source>
        <dbReference type="ARBA" id="ARBA00024226"/>
    </source>
</evidence>
<comment type="catalytic activity">
    <reaction evidence="4">
        <text>an aldehyde + NAD(+) + H2O = a carboxylate + NADH + 2 H(+)</text>
        <dbReference type="Rhea" id="RHEA:16185"/>
        <dbReference type="ChEBI" id="CHEBI:15377"/>
        <dbReference type="ChEBI" id="CHEBI:15378"/>
        <dbReference type="ChEBI" id="CHEBI:17478"/>
        <dbReference type="ChEBI" id="CHEBI:29067"/>
        <dbReference type="ChEBI" id="CHEBI:57540"/>
        <dbReference type="ChEBI" id="CHEBI:57945"/>
        <dbReference type="EC" id="1.2.1.3"/>
    </reaction>
</comment>
<feature type="active site" evidence="5">
    <location>
        <position position="257"/>
    </location>
</feature>
<dbReference type="InterPro" id="IPR029510">
    <property type="entry name" value="Ald_DH_CS_GLU"/>
</dbReference>
<evidence type="ECO:0000256" key="6">
    <source>
        <dbReference type="RuleBase" id="RU003345"/>
    </source>
</evidence>
<dbReference type="PROSITE" id="PS00687">
    <property type="entry name" value="ALDEHYDE_DEHYDR_GLU"/>
    <property type="match status" value="1"/>
</dbReference>
<dbReference type="EMBL" id="JAASQV010000001">
    <property type="protein sequence ID" value="NIJ63882.1"/>
    <property type="molecule type" value="Genomic_DNA"/>
</dbReference>
<evidence type="ECO:0000256" key="4">
    <source>
        <dbReference type="ARBA" id="ARBA00049194"/>
    </source>
</evidence>
<dbReference type="InterPro" id="IPR016160">
    <property type="entry name" value="Ald_DH_CS_CYS"/>
</dbReference>
<proteinExistence type="inferred from homology"/>
<dbReference type="InterPro" id="IPR016162">
    <property type="entry name" value="Ald_DH_N"/>
</dbReference>
<dbReference type="FunFam" id="3.40.605.10:FF:000007">
    <property type="entry name" value="NAD/NADP-dependent betaine aldehyde dehydrogenase"/>
    <property type="match status" value="1"/>
</dbReference>
<evidence type="ECO:0000313" key="8">
    <source>
        <dbReference type="EMBL" id="NIJ63882.1"/>
    </source>
</evidence>
<dbReference type="SUPFAM" id="SSF53720">
    <property type="entry name" value="ALDH-like"/>
    <property type="match status" value="1"/>
</dbReference>
<keyword evidence="2 6" id="KW-0560">Oxidoreductase</keyword>
<reference evidence="8 9" key="1">
    <citation type="submission" date="2020-03" db="EMBL/GenBank/DDBJ databases">
        <title>Genomic Encyclopedia of Type Strains, Phase IV (KMG-IV): sequencing the most valuable type-strain genomes for metagenomic binning, comparative biology and taxonomic classification.</title>
        <authorList>
            <person name="Goeker M."/>
        </authorList>
    </citation>
    <scope>NUCLEOTIDE SEQUENCE [LARGE SCALE GENOMIC DNA]</scope>
    <source>
        <strain evidence="8 9">DSM 4733</strain>
    </source>
</reference>
<dbReference type="PANTHER" id="PTHR42804:SF1">
    <property type="entry name" value="ALDEHYDE DEHYDROGENASE-RELATED"/>
    <property type="match status" value="1"/>
</dbReference>